<dbReference type="Proteomes" id="UP001595721">
    <property type="component" value="Unassembled WGS sequence"/>
</dbReference>
<evidence type="ECO:0000313" key="2">
    <source>
        <dbReference type="EMBL" id="MFC3529849.1"/>
    </source>
</evidence>
<evidence type="ECO:0000313" key="3">
    <source>
        <dbReference type="Proteomes" id="UP001595721"/>
    </source>
</evidence>
<reference evidence="3" key="1">
    <citation type="journal article" date="2019" name="Int. J. Syst. Evol. Microbiol.">
        <title>The Global Catalogue of Microorganisms (GCM) 10K type strain sequencing project: providing services to taxonomists for standard genome sequencing and annotation.</title>
        <authorList>
            <consortium name="The Broad Institute Genomics Platform"/>
            <consortium name="The Broad Institute Genome Sequencing Center for Infectious Disease"/>
            <person name="Wu L."/>
            <person name="Ma J."/>
        </authorList>
    </citation>
    <scope>NUCLEOTIDE SEQUENCE [LARGE SCALE GENOMIC DNA]</scope>
    <source>
        <strain evidence="3">KCTC 42899</strain>
    </source>
</reference>
<accession>A0ABV7R6K5</accession>
<feature type="compositionally biased region" description="Pro residues" evidence="1">
    <location>
        <begin position="72"/>
        <end position="90"/>
    </location>
</feature>
<sequence length="337" mass="35293">MIGHRATTRGWVIATAISVSVHAAAAGALVWQPHWQWNWHEAPASDPAQIELTALSLPGETGPGEVLSPVSTPVPAPELSPTTDPQPGPDDPADPGPDAAPLLQNMALPMASGAEAPPPPPPDPAPAETTAETDPRLVELFQRIQTSVTGSCLLALPALTAEGQIRLNLLAANDGPVPGLLRDLTQGLETEVTGQAILLDPRQCPALAFARRDPRYPVFPLAVQLQSQDVAAGDSLRGTVTGGAGRYVTLLMVDDNGVTHDLRRFLINSGGRISFDVPVARDGQARDTHQLILAVATGNRPTTISDAAGNLAQDFFDQLGHEIGTEALIGVASAYIR</sequence>
<organism evidence="2 3">
    <name type="scientific">Paracoccus mangrovi</name>
    <dbReference type="NCBI Taxonomy" id="1715645"/>
    <lineage>
        <taxon>Bacteria</taxon>
        <taxon>Pseudomonadati</taxon>
        <taxon>Pseudomonadota</taxon>
        <taxon>Alphaproteobacteria</taxon>
        <taxon>Rhodobacterales</taxon>
        <taxon>Paracoccaceae</taxon>
        <taxon>Paracoccus</taxon>
    </lineage>
</organism>
<proteinExistence type="predicted"/>
<feature type="region of interest" description="Disordered" evidence="1">
    <location>
        <begin position="57"/>
        <end position="130"/>
    </location>
</feature>
<keyword evidence="3" id="KW-1185">Reference proteome</keyword>
<dbReference type="RefSeq" id="WP_377745950.1">
    <property type="nucleotide sequence ID" value="NZ_JBHRXJ010000015.1"/>
</dbReference>
<feature type="compositionally biased region" description="Pro residues" evidence="1">
    <location>
        <begin position="116"/>
        <end position="125"/>
    </location>
</feature>
<protein>
    <submittedName>
        <fullName evidence="2">Uncharacterized protein</fullName>
    </submittedName>
</protein>
<name>A0ABV7R6K5_9RHOB</name>
<gene>
    <name evidence="2" type="ORF">ACFOMH_16870</name>
</gene>
<comment type="caution">
    <text evidence="2">The sequence shown here is derived from an EMBL/GenBank/DDBJ whole genome shotgun (WGS) entry which is preliminary data.</text>
</comment>
<dbReference type="EMBL" id="JBHRXJ010000015">
    <property type="protein sequence ID" value="MFC3529849.1"/>
    <property type="molecule type" value="Genomic_DNA"/>
</dbReference>
<evidence type="ECO:0000256" key="1">
    <source>
        <dbReference type="SAM" id="MobiDB-lite"/>
    </source>
</evidence>